<dbReference type="PANTHER" id="PTHR33187">
    <property type="entry name" value="WU:FI09B08"/>
    <property type="match status" value="1"/>
</dbReference>
<proteinExistence type="predicted"/>
<organism evidence="1">
    <name type="scientific">Solanum chilense</name>
    <name type="common">Tomato</name>
    <name type="synonym">Lycopersicon chilense</name>
    <dbReference type="NCBI Taxonomy" id="4083"/>
    <lineage>
        <taxon>Eukaryota</taxon>
        <taxon>Viridiplantae</taxon>
        <taxon>Streptophyta</taxon>
        <taxon>Embryophyta</taxon>
        <taxon>Tracheophyta</taxon>
        <taxon>Spermatophyta</taxon>
        <taxon>Magnoliopsida</taxon>
        <taxon>eudicotyledons</taxon>
        <taxon>Gunneridae</taxon>
        <taxon>Pentapetalae</taxon>
        <taxon>asterids</taxon>
        <taxon>lamiids</taxon>
        <taxon>Solanales</taxon>
        <taxon>Solanaceae</taxon>
        <taxon>Solanoideae</taxon>
        <taxon>Solaneae</taxon>
        <taxon>Solanum</taxon>
        <taxon>Solanum subgen. Lycopersicon</taxon>
    </lineage>
</organism>
<dbReference type="AlphaFoldDB" id="A0A6N2BBF6"/>
<sequence length="182" mass="20468">TSSMECYHRPWTTHTIGLRRAGHACKALGQHTLSNDVGHGMPLLPLCSTHVRTTSRMTCHHFTRAEAHAVRRRQAWHTIITIWKHTQSDDVMRDMPSSPLDSTHGGMTLGVACFHYHWKAYTVGLHRAWHAIMALGKHTRSDYIRCGRTSLPLRSIHGVDYVQSGMSSSPLDTIHSRKTSGV</sequence>
<name>A0A6N2BBF6_SOLCI</name>
<feature type="non-terminal residue" evidence="1">
    <location>
        <position position="182"/>
    </location>
</feature>
<comment type="caution">
    <text evidence="1">The sequence shown here is derived from an EMBL/GenBank/DDBJ whole genome shotgun (WGS) entry which is preliminary data.</text>
</comment>
<reference evidence="1" key="1">
    <citation type="submission" date="2019-05" db="EMBL/GenBank/DDBJ databases">
        <title>The de novo reference genome and transcriptome assemblies of the wild tomato species Solanum chilense.</title>
        <authorList>
            <person name="Stam R."/>
            <person name="Nosenko T."/>
            <person name="Hoerger A.C."/>
            <person name="Stephan W."/>
            <person name="Seidel M.A."/>
            <person name="Kuhn J.M.M."/>
            <person name="Haberer G."/>
            <person name="Tellier A."/>
        </authorList>
    </citation>
    <scope>NUCLEOTIDE SEQUENCE</scope>
    <source>
        <tissue evidence="1">Mature leaves</tissue>
    </source>
</reference>
<accession>A0A6N2BBF6</accession>
<dbReference type="EMBL" id="RXGB01003417">
    <property type="protein sequence ID" value="TMW92215.1"/>
    <property type="molecule type" value="Genomic_DNA"/>
</dbReference>
<feature type="non-terminal residue" evidence="1">
    <location>
        <position position="1"/>
    </location>
</feature>
<dbReference type="PANTHER" id="PTHR33187:SF11">
    <property type="entry name" value="AMINOTRANSFERASE-LIKE PLANT MOBILE DOMAIN-CONTAINING PROTEIN"/>
    <property type="match status" value="1"/>
</dbReference>
<gene>
    <name evidence="1" type="ORF">EJD97_013340</name>
</gene>
<evidence type="ECO:0000313" key="1">
    <source>
        <dbReference type="EMBL" id="TMW92215.1"/>
    </source>
</evidence>
<protein>
    <submittedName>
        <fullName evidence="1">Uncharacterized protein</fullName>
    </submittedName>
</protein>